<organism evidence="1 2">
    <name type="scientific">Cupriavidus taiwanensis (strain DSM 17343 / BCRC 17206 / CCUG 44338 / CIP 107171 / LMG 19424 / R1)</name>
    <name type="common">Ralstonia taiwanensis (strain LMG 19424)</name>
    <dbReference type="NCBI Taxonomy" id="977880"/>
    <lineage>
        <taxon>Bacteria</taxon>
        <taxon>Pseudomonadati</taxon>
        <taxon>Pseudomonadota</taxon>
        <taxon>Betaproteobacteria</taxon>
        <taxon>Burkholderiales</taxon>
        <taxon>Burkholderiaceae</taxon>
        <taxon>Cupriavidus</taxon>
    </lineage>
</organism>
<reference evidence="1 2" key="1">
    <citation type="journal article" date="2008" name="Genome Res.">
        <title>Genome sequence of the beta-rhizobium Cupriavidus taiwanensis and comparative genomics of rhizobia.</title>
        <authorList>
            <person name="Amadou C."/>
            <person name="Pascal G."/>
            <person name="Mangenot S."/>
            <person name="Glew M."/>
            <person name="Bontemps C."/>
            <person name="Capela D."/>
            <person name="Carrere S."/>
            <person name="Cruveiller S."/>
            <person name="Dossat C."/>
            <person name="Lajus A."/>
            <person name="Marchetti M."/>
            <person name="Poinsot V."/>
            <person name="Rouy Z."/>
            <person name="Servin B."/>
            <person name="Saad M."/>
            <person name="Schenowitz C."/>
            <person name="Barbe V."/>
            <person name="Batut J."/>
            <person name="Medigue C."/>
            <person name="Masson-Boivin C."/>
        </authorList>
    </citation>
    <scope>NUCLEOTIDE SEQUENCE [LARGE SCALE GENOMIC DNA]</scope>
    <source>
        <strain evidence="2">DSM 17343 / BCRC 17206 / CCUG 44338 / CIP 107171 / LMG 19424 / R1</strain>
    </source>
</reference>
<protein>
    <submittedName>
        <fullName evidence="1">Uncharacterized protein</fullName>
    </submittedName>
</protein>
<evidence type="ECO:0000313" key="1">
    <source>
        <dbReference type="EMBL" id="CAQ70527.1"/>
    </source>
</evidence>
<dbReference type="EMBL" id="CU633749">
    <property type="protein sequence ID" value="CAQ70527.1"/>
    <property type="molecule type" value="Genomic_DNA"/>
</dbReference>
<dbReference type="AlphaFoldDB" id="B3R6K2"/>
<dbReference type="Proteomes" id="UP000001692">
    <property type="component" value="Chromosome 1"/>
</dbReference>
<dbReference type="KEGG" id="cti:RALTA_A2596"/>
<accession>B3R6K2</accession>
<sequence>MPAFFVCLTPYPMRGGCHGTLLCELRRAQYNDPRQFTMIRGVATPAKAGAAMPATGQSASL</sequence>
<evidence type="ECO:0000313" key="2">
    <source>
        <dbReference type="Proteomes" id="UP000001692"/>
    </source>
</evidence>
<name>B3R6K2_CUPTR</name>
<gene>
    <name evidence="1" type="ordered locus">RALTA_A2596</name>
</gene>
<keyword evidence="2" id="KW-1185">Reference proteome</keyword>
<proteinExistence type="predicted"/>
<dbReference type="HOGENOM" id="CLU_2914771_0_0_4"/>